<keyword evidence="5 6" id="KW-0472">Membrane</keyword>
<evidence type="ECO:0000313" key="7">
    <source>
        <dbReference type="EMBL" id="PSN90167.1"/>
    </source>
</evidence>
<accession>A0A2R6AUX1</accession>
<evidence type="ECO:0000256" key="4">
    <source>
        <dbReference type="ARBA" id="ARBA00022989"/>
    </source>
</evidence>
<comment type="subcellular location">
    <subcellularLocation>
        <location evidence="1">Cell membrane</location>
        <topology evidence="1">Multi-pass membrane protein</topology>
    </subcellularLocation>
</comment>
<organism evidence="7 8">
    <name type="scientific">Candidatus Marsarchaeota G2 archaeon OSP_D</name>
    <dbReference type="NCBI Taxonomy" id="1978157"/>
    <lineage>
        <taxon>Archaea</taxon>
        <taxon>Candidatus Marsarchaeota</taxon>
        <taxon>Candidatus Marsarchaeota group 2</taxon>
    </lineage>
</organism>
<evidence type="ECO:0000256" key="2">
    <source>
        <dbReference type="ARBA" id="ARBA00022475"/>
    </source>
</evidence>
<dbReference type="PANTHER" id="PTHR42770">
    <property type="entry name" value="AMINO ACID TRANSPORTER-RELATED"/>
    <property type="match status" value="1"/>
</dbReference>
<evidence type="ECO:0008006" key="9">
    <source>
        <dbReference type="Google" id="ProtNLM"/>
    </source>
</evidence>
<feature type="transmembrane region" description="Helical" evidence="6">
    <location>
        <begin position="65"/>
        <end position="82"/>
    </location>
</feature>
<feature type="transmembrane region" description="Helical" evidence="6">
    <location>
        <begin position="477"/>
        <end position="499"/>
    </location>
</feature>
<feature type="transmembrane region" description="Helical" evidence="6">
    <location>
        <begin position="342"/>
        <end position="366"/>
    </location>
</feature>
<evidence type="ECO:0000256" key="6">
    <source>
        <dbReference type="SAM" id="Phobius"/>
    </source>
</evidence>
<evidence type="ECO:0000256" key="5">
    <source>
        <dbReference type="ARBA" id="ARBA00023136"/>
    </source>
</evidence>
<dbReference type="Pfam" id="PF13520">
    <property type="entry name" value="AA_permease_2"/>
    <property type="match status" value="1"/>
</dbReference>
<feature type="transmembrane region" description="Helical" evidence="6">
    <location>
        <begin position="102"/>
        <end position="120"/>
    </location>
</feature>
<evidence type="ECO:0000256" key="1">
    <source>
        <dbReference type="ARBA" id="ARBA00004651"/>
    </source>
</evidence>
<keyword evidence="4 6" id="KW-1133">Transmembrane helix</keyword>
<dbReference type="PIRSF" id="PIRSF006060">
    <property type="entry name" value="AA_transporter"/>
    <property type="match status" value="1"/>
</dbReference>
<feature type="transmembrane region" description="Helical" evidence="6">
    <location>
        <begin position="251"/>
        <end position="271"/>
    </location>
</feature>
<dbReference type="GO" id="GO:0022857">
    <property type="term" value="F:transmembrane transporter activity"/>
    <property type="evidence" value="ECO:0007669"/>
    <property type="project" value="InterPro"/>
</dbReference>
<keyword evidence="2" id="KW-1003">Cell membrane</keyword>
<feature type="transmembrane region" description="Helical" evidence="6">
    <location>
        <begin position="36"/>
        <end position="58"/>
    </location>
</feature>
<gene>
    <name evidence="7" type="ORF">B9Q03_07470</name>
</gene>
<comment type="caution">
    <text evidence="7">The sequence shown here is derived from an EMBL/GenBank/DDBJ whole genome shotgun (WGS) entry which is preliminary data.</text>
</comment>
<feature type="transmembrane region" description="Helical" evidence="6">
    <location>
        <begin position="292"/>
        <end position="314"/>
    </location>
</feature>
<feature type="transmembrane region" description="Helical" evidence="6">
    <location>
        <begin position="191"/>
        <end position="210"/>
    </location>
</feature>
<evidence type="ECO:0000256" key="3">
    <source>
        <dbReference type="ARBA" id="ARBA00022692"/>
    </source>
</evidence>
<dbReference type="AlphaFoldDB" id="A0A2R6AUX1"/>
<dbReference type="InterPro" id="IPR050367">
    <property type="entry name" value="APC_superfamily"/>
</dbReference>
<feature type="transmembrane region" description="Helical" evidence="6">
    <location>
        <begin position="407"/>
        <end position="425"/>
    </location>
</feature>
<feature type="transmembrane region" description="Helical" evidence="6">
    <location>
        <begin position="505"/>
        <end position="528"/>
    </location>
</feature>
<dbReference type="InterPro" id="IPR002293">
    <property type="entry name" value="AA/rel_permease1"/>
</dbReference>
<dbReference type="PANTHER" id="PTHR42770:SF7">
    <property type="entry name" value="MEMBRANE PROTEIN"/>
    <property type="match status" value="1"/>
</dbReference>
<protein>
    <recommendedName>
        <fullName evidence="9">Amino acid permease/ SLC12A domain-containing protein</fullName>
    </recommendedName>
</protein>
<sequence>MSDKEVIKSVSSEKGPKLFIRESSGLIREMTPYSAFAYNIMSMEPIAPWVYLLSAAAFPGSNIPLGILLTCAFVTLSGFIYASLGSVMPRTGGDYLFQSRVLSPWIGFPVVATMVIFWLLQWSAIAGWFTAVLGLAPLFTGVGLSINDPLLINIGTWFTTPLGIWITTVVGGGIAIFTLTKGLRLFVKMQWPMWYGLVISFITLTILFLITPHPKFITLYNQAVNKISPNSGDFYNYVINYEQKMGFNPNITFSMIATLGVMPIALTSLGWTGWAQYQAGEIKQAMNFKKQLFINLGAGVTTAFMMAILGFALIRAVGYKWLAAAAWGNYVTGNLSMPIPPWFSNLAMVLTANPILIFLATIGILLNGFQTIYNVYIGQTRMAFASAMDRILPEWFFKINEKTGTPINAPLLFYIAGGIIYSYIYNFVPGWITYTLAVTAVSTVMFFFTSIAGALLPYRFKELYERSEAGKYKVFGIPVVTIAGIIYAFFVAWMLYYYLAYPTLGVAYLPSELLMVAVFAGFVGYFAIRRWYVRNKLGIPMEMIFKEIPPD</sequence>
<dbReference type="Proteomes" id="UP000240322">
    <property type="component" value="Unassembled WGS sequence"/>
</dbReference>
<feature type="transmembrane region" description="Helical" evidence="6">
    <location>
        <begin position="127"/>
        <end position="146"/>
    </location>
</feature>
<keyword evidence="3 6" id="KW-0812">Transmembrane</keyword>
<dbReference type="GO" id="GO:0005886">
    <property type="term" value="C:plasma membrane"/>
    <property type="evidence" value="ECO:0007669"/>
    <property type="project" value="UniProtKB-SubCell"/>
</dbReference>
<name>A0A2R6AUX1_9ARCH</name>
<feature type="transmembrane region" description="Helical" evidence="6">
    <location>
        <begin position="158"/>
        <end position="179"/>
    </location>
</feature>
<proteinExistence type="predicted"/>
<dbReference type="Gene3D" id="1.20.1740.10">
    <property type="entry name" value="Amino acid/polyamine transporter I"/>
    <property type="match status" value="1"/>
</dbReference>
<feature type="transmembrane region" description="Helical" evidence="6">
    <location>
        <begin position="431"/>
        <end position="456"/>
    </location>
</feature>
<dbReference type="EMBL" id="NEXE01000071">
    <property type="protein sequence ID" value="PSN90167.1"/>
    <property type="molecule type" value="Genomic_DNA"/>
</dbReference>
<evidence type="ECO:0000313" key="8">
    <source>
        <dbReference type="Proteomes" id="UP000240322"/>
    </source>
</evidence>
<reference evidence="7 8" key="1">
    <citation type="submission" date="2017-04" db="EMBL/GenBank/DDBJ databases">
        <title>Novel microbial lineages endemic to geothermal iron-oxide mats fill important gaps in the evolutionary history of Archaea.</title>
        <authorList>
            <person name="Jay Z.J."/>
            <person name="Beam J.P."/>
            <person name="Dlakic M."/>
            <person name="Rusch D.B."/>
            <person name="Kozubal M.A."/>
            <person name="Inskeep W.P."/>
        </authorList>
    </citation>
    <scope>NUCLEOTIDE SEQUENCE [LARGE SCALE GENOMIC DNA]</scope>
    <source>
        <strain evidence="7">OSP_D</strain>
    </source>
</reference>